<sequence length="455" mass="50975">MPPKPSLFSAFRDPEAPVDLFERFPRLREFFRRRRLHAAMRTFGDATFTFIIVSGLFGPQEPDRNVALFLAWGVWWPSVVLSWFVFGRMWCGFCPFPGIGRVMQRLGLSLERPVPRWLQKTGVYWSVGLLALIIWVEESTGMKQWPRGTALLLLAILGGATLAAMIYRKQAWCRYLCPMGRITGVAATFALTEFRPDHEKCRGCKTFACKRGAGGVPGCPVYLGAFNVRNNLHCLVCGHCVMLCDRNSPRLNLRNPFNELILNKGRYITCSYIIPFLMGSQLARFVKMSPAVEDWFCSGTMACQMMLFSVLLFVGFHYVYGVIRLGARFFGVTEDELFGRFSPLVPIFVPLAFAGELSYRLDFALVNAPAFLPTLGRQFGWDLVAWTFSPPQDLRLAIALGILAAGGLAGVYILRRFMTEEFQGMVSRLRYALVLALVGIMLASYVAAVATGVGP</sequence>
<dbReference type="PANTHER" id="PTHR30224:SF4">
    <property type="entry name" value="ELECTRON TRANSPORT PROTEIN YCCM-RELATED"/>
    <property type="match status" value="1"/>
</dbReference>
<organism evidence="6 7">
    <name type="scientific">Dissulfurirhabdus thermomarina</name>
    <dbReference type="NCBI Taxonomy" id="1765737"/>
    <lineage>
        <taxon>Bacteria</taxon>
        <taxon>Deltaproteobacteria</taxon>
        <taxon>Dissulfurirhabdaceae</taxon>
        <taxon>Dissulfurirhabdus</taxon>
    </lineage>
</organism>
<feature type="transmembrane region" description="Helical" evidence="4">
    <location>
        <begin position="429"/>
        <end position="453"/>
    </location>
</feature>
<feature type="transmembrane region" description="Helical" evidence="4">
    <location>
        <begin position="38"/>
        <end position="57"/>
    </location>
</feature>
<feature type="transmembrane region" description="Helical" evidence="4">
    <location>
        <begin position="337"/>
        <end position="355"/>
    </location>
</feature>
<comment type="subcellular location">
    <subcellularLocation>
        <location evidence="1">Cell membrane</location>
    </subcellularLocation>
</comment>
<dbReference type="AlphaFoldDB" id="A0A6N9TKN7"/>
<keyword evidence="2" id="KW-1003">Cell membrane</keyword>
<evidence type="ECO:0000313" key="7">
    <source>
        <dbReference type="Proteomes" id="UP000469346"/>
    </source>
</evidence>
<evidence type="ECO:0000256" key="2">
    <source>
        <dbReference type="ARBA" id="ARBA00022475"/>
    </source>
</evidence>
<keyword evidence="3 4" id="KW-0472">Membrane</keyword>
<dbReference type="InterPro" id="IPR052378">
    <property type="entry name" value="NosR_regulator"/>
</dbReference>
<feature type="transmembrane region" description="Helical" evidence="4">
    <location>
        <begin position="69"/>
        <end position="96"/>
    </location>
</feature>
<dbReference type="GO" id="GO:0005886">
    <property type="term" value="C:plasma membrane"/>
    <property type="evidence" value="ECO:0007669"/>
    <property type="project" value="UniProtKB-SubCell"/>
</dbReference>
<dbReference type="RefSeq" id="WP_163297833.1">
    <property type="nucleotide sequence ID" value="NZ_JAAGRR010000013.1"/>
</dbReference>
<feature type="transmembrane region" description="Helical" evidence="4">
    <location>
        <begin position="306"/>
        <end position="325"/>
    </location>
</feature>
<feature type="transmembrane region" description="Helical" evidence="4">
    <location>
        <begin position="267"/>
        <end position="286"/>
    </location>
</feature>
<dbReference type="Proteomes" id="UP000469346">
    <property type="component" value="Unassembled WGS sequence"/>
</dbReference>
<protein>
    <submittedName>
        <fullName evidence="6">4Fe-4S binding protein</fullName>
    </submittedName>
</protein>
<feature type="transmembrane region" description="Helical" evidence="4">
    <location>
        <begin position="396"/>
        <end position="417"/>
    </location>
</feature>
<accession>A0A6N9TKN7</accession>
<name>A0A6N9TKN7_DISTH</name>
<evidence type="ECO:0000256" key="1">
    <source>
        <dbReference type="ARBA" id="ARBA00004236"/>
    </source>
</evidence>
<comment type="caution">
    <text evidence="6">The sequence shown here is derived from an EMBL/GenBank/DDBJ whole genome shotgun (WGS) entry which is preliminary data.</text>
</comment>
<evidence type="ECO:0000313" key="6">
    <source>
        <dbReference type="EMBL" id="NDY41679.1"/>
    </source>
</evidence>
<evidence type="ECO:0000256" key="4">
    <source>
        <dbReference type="SAM" id="Phobius"/>
    </source>
</evidence>
<dbReference type="SUPFAM" id="SSF54862">
    <property type="entry name" value="4Fe-4S ferredoxins"/>
    <property type="match status" value="1"/>
</dbReference>
<feature type="domain" description="4Fe-4S ferredoxin-type" evidence="5">
    <location>
        <begin position="69"/>
        <end position="106"/>
    </location>
</feature>
<evidence type="ECO:0000256" key="3">
    <source>
        <dbReference type="ARBA" id="ARBA00023136"/>
    </source>
</evidence>
<dbReference type="InterPro" id="IPR017896">
    <property type="entry name" value="4Fe4S_Fe-S-bd"/>
</dbReference>
<dbReference type="Pfam" id="PF12801">
    <property type="entry name" value="Fer4_5"/>
    <property type="match status" value="2"/>
</dbReference>
<evidence type="ECO:0000259" key="5">
    <source>
        <dbReference type="Pfam" id="PF12801"/>
    </source>
</evidence>
<keyword evidence="4" id="KW-0812">Transmembrane</keyword>
<reference evidence="6 7" key="1">
    <citation type="submission" date="2020-02" db="EMBL/GenBank/DDBJ databases">
        <title>Comparative genomics of sulfur disproportionating microorganisms.</title>
        <authorList>
            <person name="Ward L.M."/>
            <person name="Bertran E."/>
            <person name="Johnston D.T."/>
        </authorList>
    </citation>
    <scope>NUCLEOTIDE SEQUENCE [LARGE SCALE GENOMIC DNA]</scope>
    <source>
        <strain evidence="6 7">DSM 100025</strain>
    </source>
</reference>
<feature type="domain" description="4Fe-4S ferredoxin-type" evidence="5">
    <location>
        <begin position="150"/>
        <end position="184"/>
    </location>
</feature>
<dbReference type="EMBL" id="JAAGRR010000013">
    <property type="protein sequence ID" value="NDY41679.1"/>
    <property type="molecule type" value="Genomic_DNA"/>
</dbReference>
<gene>
    <name evidence="6" type="ORF">G3N55_02270</name>
</gene>
<dbReference type="PANTHER" id="PTHR30224">
    <property type="entry name" value="ELECTRON TRANSPORT PROTEIN"/>
    <property type="match status" value="1"/>
</dbReference>
<feature type="transmembrane region" description="Helical" evidence="4">
    <location>
        <begin position="148"/>
        <end position="167"/>
    </location>
</feature>
<keyword evidence="4" id="KW-1133">Transmembrane helix</keyword>
<proteinExistence type="predicted"/>
<keyword evidence="7" id="KW-1185">Reference proteome</keyword>